<organism evidence="1">
    <name type="scientific">marine sediment metagenome</name>
    <dbReference type="NCBI Taxonomy" id="412755"/>
    <lineage>
        <taxon>unclassified sequences</taxon>
        <taxon>metagenomes</taxon>
        <taxon>ecological metagenomes</taxon>
    </lineage>
</organism>
<dbReference type="AlphaFoldDB" id="A0A0F9LBD7"/>
<dbReference type="EMBL" id="LAZR01012826">
    <property type="protein sequence ID" value="KKM24915.1"/>
    <property type="molecule type" value="Genomic_DNA"/>
</dbReference>
<reference evidence="1" key="1">
    <citation type="journal article" date="2015" name="Nature">
        <title>Complex archaea that bridge the gap between prokaryotes and eukaryotes.</title>
        <authorList>
            <person name="Spang A."/>
            <person name="Saw J.H."/>
            <person name="Jorgensen S.L."/>
            <person name="Zaremba-Niedzwiedzka K."/>
            <person name="Martijn J."/>
            <person name="Lind A.E."/>
            <person name="van Eijk R."/>
            <person name="Schleper C."/>
            <person name="Guy L."/>
            <person name="Ettema T.J."/>
        </authorList>
    </citation>
    <scope>NUCLEOTIDE SEQUENCE</scope>
</reference>
<protein>
    <submittedName>
        <fullName evidence="1">Uncharacterized protein</fullName>
    </submittedName>
</protein>
<comment type="caution">
    <text evidence="1">The sequence shown here is derived from an EMBL/GenBank/DDBJ whole genome shotgun (WGS) entry which is preliminary data.</text>
</comment>
<evidence type="ECO:0000313" key="1">
    <source>
        <dbReference type="EMBL" id="KKM24915.1"/>
    </source>
</evidence>
<proteinExistence type="predicted"/>
<gene>
    <name evidence="1" type="ORF">LCGC14_1600310</name>
</gene>
<name>A0A0F9LBD7_9ZZZZ</name>
<accession>A0A0F9LBD7</accession>
<sequence>MTDKKEELSGVEGLAKTRTHGKFRCHNPSCMARISVEPGATQCKCETCGLQWRVSWIGPNFPRIRGPVWDVNQKIAQEAAAKKKG</sequence>